<feature type="transmembrane region" description="Helical" evidence="8">
    <location>
        <begin position="305"/>
        <end position="328"/>
    </location>
</feature>
<dbReference type="Pfam" id="PF00528">
    <property type="entry name" value="BPD_transp_1"/>
    <property type="match status" value="2"/>
</dbReference>
<organism evidence="10">
    <name type="scientific">freshwater metagenome</name>
    <dbReference type="NCBI Taxonomy" id="449393"/>
    <lineage>
        <taxon>unclassified sequences</taxon>
        <taxon>metagenomes</taxon>
        <taxon>ecological metagenomes</taxon>
    </lineage>
</organism>
<dbReference type="EMBL" id="CAEZVX010000001">
    <property type="protein sequence ID" value="CAB4633439.1"/>
    <property type="molecule type" value="Genomic_DNA"/>
</dbReference>
<keyword evidence="6 8" id="KW-1133">Transmembrane helix</keyword>
<accession>A0A6J6EJ66</accession>
<proteinExistence type="predicted"/>
<keyword evidence="7 8" id="KW-0472">Membrane</keyword>
<dbReference type="GO" id="GO:0005886">
    <property type="term" value="C:plasma membrane"/>
    <property type="evidence" value="ECO:0007669"/>
    <property type="project" value="UniProtKB-SubCell"/>
</dbReference>
<dbReference type="Gene3D" id="1.10.3720.10">
    <property type="entry name" value="MetI-like"/>
    <property type="match status" value="2"/>
</dbReference>
<evidence type="ECO:0000256" key="7">
    <source>
        <dbReference type="ARBA" id="ARBA00023136"/>
    </source>
</evidence>
<comment type="subcellular location">
    <subcellularLocation>
        <location evidence="1">Cell inner membrane</location>
        <topology evidence="1">Multi-pass membrane protein</topology>
    </subcellularLocation>
</comment>
<evidence type="ECO:0000256" key="3">
    <source>
        <dbReference type="ARBA" id="ARBA00022475"/>
    </source>
</evidence>
<evidence type="ECO:0000256" key="1">
    <source>
        <dbReference type="ARBA" id="ARBA00004429"/>
    </source>
</evidence>
<feature type="transmembrane region" description="Helical" evidence="8">
    <location>
        <begin position="265"/>
        <end position="290"/>
    </location>
</feature>
<sequence>MKTEPKLNALGLKALVALVLILILQPLLYLIIRASEKSGSQIIALLTREKTLEVLGSTLSLLGIVVLVNIVLGTAIAAGLHYVKIPMPRLFLVATILPLAIPSYVFTYTWIALFPSMQGLWAASFILALSTMPYMILIVFIAFQKIDLALIEVGRSLGLSKIAIFFRIILPQVRRSVSAGALLSGLYVLSDFGAVSLLNVETLTVSIQNLFKSSYDRGAASIIGILLFLAAAVFISFETRLKGREFETRGNEGFQNSIRRIDRSALSIFTVSVLMGYIVCAVVIPLYVLISRFLANPSAVELNDLVAAAASTVGVAALGAMIAFALSLPLAFLISQGKGKFTTFSERSILISHALPGVVVGLALVSFGSRLGGLYQSIYLLAFAYAVLFLAKSVASTSSSLALVSPQLKEVAATLGKSKSKIATEVVFPIALPSMSLGILLVFLTAMKELPATLMLRPTGMDTLATQIWSAASISRFNEAAPYALILVAIAAVPTFILTLPGTGNREVVGNEIEKKVRFL</sequence>
<feature type="domain" description="ABC transmembrane type-1" evidence="9">
    <location>
        <begin position="55"/>
        <end position="238"/>
    </location>
</feature>
<dbReference type="AlphaFoldDB" id="A0A6J6EJ66"/>
<evidence type="ECO:0000313" key="11">
    <source>
        <dbReference type="EMBL" id="CAB4633439.1"/>
    </source>
</evidence>
<evidence type="ECO:0000256" key="8">
    <source>
        <dbReference type="SAM" id="Phobius"/>
    </source>
</evidence>
<dbReference type="PANTHER" id="PTHR43357">
    <property type="entry name" value="INNER MEMBRANE ABC TRANSPORTER PERMEASE PROTEIN YDCV"/>
    <property type="match status" value="1"/>
</dbReference>
<keyword evidence="3" id="KW-1003">Cell membrane</keyword>
<dbReference type="InterPro" id="IPR000515">
    <property type="entry name" value="MetI-like"/>
</dbReference>
<feature type="transmembrane region" description="Helical" evidence="8">
    <location>
        <begin position="480"/>
        <end position="500"/>
    </location>
</feature>
<keyword evidence="5 8" id="KW-0812">Transmembrane</keyword>
<feature type="transmembrane region" description="Helical" evidence="8">
    <location>
        <begin position="177"/>
        <end position="198"/>
    </location>
</feature>
<evidence type="ECO:0000256" key="4">
    <source>
        <dbReference type="ARBA" id="ARBA00022519"/>
    </source>
</evidence>
<feature type="transmembrane region" description="Helical" evidence="8">
    <location>
        <begin position="218"/>
        <end position="237"/>
    </location>
</feature>
<dbReference type="EMBL" id="CAEZTX010000002">
    <property type="protein sequence ID" value="CAB4575876.1"/>
    <property type="molecule type" value="Genomic_DNA"/>
</dbReference>
<evidence type="ECO:0000313" key="10">
    <source>
        <dbReference type="EMBL" id="CAB4575876.1"/>
    </source>
</evidence>
<feature type="transmembrane region" description="Helical" evidence="8">
    <location>
        <begin position="120"/>
        <end position="143"/>
    </location>
</feature>
<evidence type="ECO:0000259" key="9">
    <source>
        <dbReference type="PROSITE" id="PS50928"/>
    </source>
</evidence>
<keyword evidence="4" id="KW-0997">Cell inner membrane</keyword>
<evidence type="ECO:0000256" key="6">
    <source>
        <dbReference type="ARBA" id="ARBA00022989"/>
    </source>
</evidence>
<dbReference type="InterPro" id="IPR035906">
    <property type="entry name" value="MetI-like_sf"/>
</dbReference>
<protein>
    <submittedName>
        <fullName evidence="10">Unannotated protein</fullName>
    </submittedName>
</protein>
<dbReference type="CDD" id="cd06261">
    <property type="entry name" value="TM_PBP2"/>
    <property type="match status" value="2"/>
</dbReference>
<evidence type="ECO:0000256" key="5">
    <source>
        <dbReference type="ARBA" id="ARBA00022692"/>
    </source>
</evidence>
<feature type="domain" description="ABC transmembrane type-1" evidence="9">
    <location>
        <begin position="309"/>
        <end position="498"/>
    </location>
</feature>
<dbReference type="PROSITE" id="PS50928">
    <property type="entry name" value="ABC_TM1"/>
    <property type="match status" value="2"/>
</dbReference>
<name>A0A6J6EJ66_9ZZZZ</name>
<dbReference type="GO" id="GO:0055085">
    <property type="term" value="P:transmembrane transport"/>
    <property type="evidence" value="ECO:0007669"/>
    <property type="project" value="InterPro"/>
</dbReference>
<feature type="transmembrane region" description="Helical" evidence="8">
    <location>
        <begin position="349"/>
        <end position="367"/>
    </location>
</feature>
<feature type="transmembrane region" description="Helical" evidence="8">
    <location>
        <begin position="426"/>
        <end position="447"/>
    </location>
</feature>
<feature type="transmembrane region" description="Helical" evidence="8">
    <location>
        <begin position="52"/>
        <end position="78"/>
    </location>
</feature>
<evidence type="ECO:0000256" key="2">
    <source>
        <dbReference type="ARBA" id="ARBA00022448"/>
    </source>
</evidence>
<feature type="transmembrane region" description="Helical" evidence="8">
    <location>
        <begin position="12"/>
        <end position="32"/>
    </location>
</feature>
<reference evidence="10" key="1">
    <citation type="submission" date="2020-05" db="EMBL/GenBank/DDBJ databases">
        <authorList>
            <person name="Chiriac C."/>
            <person name="Salcher M."/>
            <person name="Ghai R."/>
            <person name="Kavagutti S V."/>
        </authorList>
    </citation>
    <scope>NUCLEOTIDE SEQUENCE</scope>
</reference>
<feature type="transmembrane region" description="Helical" evidence="8">
    <location>
        <begin position="90"/>
        <end position="113"/>
    </location>
</feature>
<dbReference type="SUPFAM" id="SSF161098">
    <property type="entry name" value="MetI-like"/>
    <property type="match status" value="2"/>
</dbReference>
<keyword evidence="2" id="KW-0813">Transport</keyword>
<dbReference type="PANTHER" id="PTHR43357:SF3">
    <property type="entry name" value="FE(3+)-TRANSPORT SYSTEM PERMEASE PROTEIN FBPB 2"/>
    <property type="match status" value="1"/>
</dbReference>
<gene>
    <name evidence="10" type="ORF">UFOPK1755_00121</name>
    <name evidence="11" type="ORF">UFOPK2155_00024</name>
</gene>